<accession>A0ABD0RF01</accession>
<dbReference type="SUPFAM" id="SSF46689">
    <property type="entry name" value="Homeodomain-like"/>
    <property type="match status" value="1"/>
</dbReference>
<evidence type="ECO:0008006" key="3">
    <source>
        <dbReference type="Google" id="ProtNLM"/>
    </source>
</evidence>
<evidence type="ECO:0000313" key="1">
    <source>
        <dbReference type="EMBL" id="KAL0196933.1"/>
    </source>
</evidence>
<dbReference type="InterPro" id="IPR036388">
    <property type="entry name" value="WH-like_DNA-bd_sf"/>
</dbReference>
<dbReference type="Gene3D" id="1.10.10.10">
    <property type="entry name" value="Winged helix-like DNA-binding domain superfamily/Winged helix DNA-binding domain"/>
    <property type="match status" value="1"/>
</dbReference>
<feature type="non-terminal residue" evidence="1">
    <location>
        <position position="85"/>
    </location>
</feature>
<protein>
    <recommendedName>
        <fullName evidence="3">Transposase</fullName>
    </recommendedName>
</protein>
<proteinExistence type="predicted"/>
<reference evidence="1 2" key="1">
    <citation type="submission" date="2024-05" db="EMBL/GenBank/DDBJ databases">
        <title>Genome sequencing and assembly of Indian major carp, Cirrhinus mrigala (Hamilton, 1822).</title>
        <authorList>
            <person name="Mohindra V."/>
            <person name="Chowdhury L.M."/>
            <person name="Lal K."/>
            <person name="Jena J.K."/>
        </authorList>
    </citation>
    <scope>NUCLEOTIDE SEQUENCE [LARGE SCALE GENOMIC DNA]</scope>
    <source>
        <strain evidence="1">CM1030</strain>
        <tissue evidence="1">Blood</tissue>
    </source>
</reference>
<name>A0ABD0RF01_CIRMR</name>
<evidence type="ECO:0000313" key="2">
    <source>
        <dbReference type="Proteomes" id="UP001529510"/>
    </source>
</evidence>
<organism evidence="1 2">
    <name type="scientific">Cirrhinus mrigala</name>
    <name type="common">Mrigala</name>
    <dbReference type="NCBI Taxonomy" id="683832"/>
    <lineage>
        <taxon>Eukaryota</taxon>
        <taxon>Metazoa</taxon>
        <taxon>Chordata</taxon>
        <taxon>Craniata</taxon>
        <taxon>Vertebrata</taxon>
        <taxon>Euteleostomi</taxon>
        <taxon>Actinopterygii</taxon>
        <taxon>Neopterygii</taxon>
        <taxon>Teleostei</taxon>
        <taxon>Ostariophysi</taxon>
        <taxon>Cypriniformes</taxon>
        <taxon>Cyprinidae</taxon>
        <taxon>Labeoninae</taxon>
        <taxon>Labeonini</taxon>
        <taxon>Cirrhinus</taxon>
    </lineage>
</organism>
<feature type="non-terminal residue" evidence="1">
    <location>
        <position position="1"/>
    </location>
</feature>
<dbReference type="Pfam" id="PF13384">
    <property type="entry name" value="HTH_23"/>
    <property type="match status" value="1"/>
</dbReference>
<dbReference type="Proteomes" id="UP001529510">
    <property type="component" value="Unassembled WGS sequence"/>
</dbReference>
<dbReference type="InterPro" id="IPR009057">
    <property type="entry name" value="Homeodomain-like_sf"/>
</dbReference>
<keyword evidence="2" id="KW-1185">Reference proteome</keyword>
<sequence>TEGQSVRKIAKTLNVSPSAGAKTIKRYDETGSHEDLPRKGRPRVTPAAEDKFIQITSLRKSVPWSDESKFEMFGSTRCVFVRRRK</sequence>
<dbReference type="AlphaFoldDB" id="A0ABD0RF01"/>
<comment type="caution">
    <text evidence="1">The sequence shown here is derived from an EMBL/GenBank/DDBJ whole genome shotgun (WGS) entry which is preliminary data.</text>
</comment>
<dbReference type="EMBL" id="JAMKFB020000003">
    <property type="protein sequence ID" value="KAL0196933.1"/>
    <property type="molecule type" value="Genomic_DNA"/>
</dbReference>
<gene>
    <name evidence="1" type="ORF">M9458_005473</name>
</gene>